<reference evidence="9" key="1">
    <citation type="submission" date="2023-04" db="EMBL/GenBank/DDBJ databases">
        <title>Phytophthora lilii NBRC 32176.</title>
        <authorList>
            <person name="Ichikawa N."/>
            <person name="Sato H."/>
            <person name="Tonouchi N."/>
        </authorList>
    </citation>
    <scope>NUCLEOTIDE SEQUENCE</scope>
    <source>
        <strain evidence="9">NBRC 32176</strain>
    </source>
</reference>
<gene>
    <name evidence="9" type="ORF">Plil01_001253600</name>
</gene>
<keyword evidence="4 8" id="KW-1133">Transmembrane helix</keyword>
<dbReference type="InterPro" id="IPR002159">
    <property type="entry name" value="CD36_fam"/>
</dbReference>
<dbReference type="Proteomes" id="UP001165083">
    <property type="component" value="Unassembled WGS sequence"/>
</dbReference>
<feature type="region of interest" description="Disordered" evidence="7">
    <location>
        <begin position="2600"/>
        <end position="2625"/>
    </location>
</feature>
<proteinExistence type="inferred from homology"/>
<protein>
    <submittedName>
        <fullName evidence="9">Unnamed protein product</fullName>
    </submittedName>
</protein>
<organism evidence="9 10">
    <name type="scientific">Phytophthora lilii</name>
    <dbReference type="NCBI Taxonomy" id="2077276"/>
    <lineage>
        <taxon>Eukaryota</taxon>
        <taxon>Sar</taxon>
        <taxon>Stramenopiles</taxon>
        <taxon>Oomycota</taxon>
        <taxon>Peronosporomycetes</taxon>
        <taxon>Peronosporales</taxon>
        <taxon>Peronosporaceae</taxon>
        <taxon>Phytophthora</taxon>
    </lineage>
</organism>
<keyword evidence="10" id="KW-1185">Reference proteome</keyword>
<feature type="region of interest" description="Disordered" evidence="7">
    <location>
        <begin position="2637"/>
        <end position="2666"/>
    </location>
</feature>
<evidence type="ECO:0000256" key="4">
    <source>
        <dbReference type="ARBA" id="ARBA00022989"/>
    </source>
</evidence>
<keyword evidence="3 8" id="KW-0812">Transmembrane</keyword>
<dbReference type="OrthoDB" id="514335at2759"/>
<dbReference type="GO" id="GO:0005737">
    <property type="term" value="C:cytoplasm"/>
    <property type="evidence" value="ECO:0007669"/>
    <property type="project" value="TreeGrafter"/>
</dbReference>
<sequence length="2666" mass="292063">MWGVGLALALVAAGVVFIVLGLQAREDERKAQAASLFKWVPKFTDDTTVESFMNCSSFNFAMDAPEFTSFYLWNLTNAQDLLAGSATQPELKQVGPYTYEKRSRKLNVKFDAIEDGAYDSDSYGVVSYQVASTYHFSPDRSNGSETDIVVTLNASYVRHLTKLHDQTGHSERFLAAEFAHTHIRDYTQHLQTDFLAATKLRALRALLPEMVASVKREGMTAVISRQRKRVGDANLPAALVRMHAIARTEQIPVMLRDVFRDQADRTIPSLLTNQFALARRQAVPRVLSNLYNRLLVEAVPALLGKQIETQQRNFVPRTLGSLNLKLQRIAFPYVMQEAFERACLEAVPFVLRTIKNEIVARNMATNRATADEAKLAVVNLWRLQGSTPTNFDAWIDDSPTNSPRTGFELLPATSALQLSLEVATILLGSLSSNLRFSLVDYDAAQTAADGLGGPQTTAVGFAIWKQVVAMNETAITYVIEGVNNDVALASDYLTRDQLMAVRNYIITWAQSSTVQRDRQRFWRKAFDKRTTNSDLSDPDVDLDVERLGVQSGYSLQPLSASPSPTTVSVSVAQQVWNSSIEFAFVHTAGFAKWMGVVDGVTTPSTSGLLAGITGITSDEVAAILAWIKNLLNDGFVRRRALLHWTMGTCLTVLQLPRENGCLRYDLEPNIDGEQRGFEMNPDAVLDIFAGISESARDALWDVTEDSASFLMPAHSSDTTKYYARWLHAMRTSDYARLIDESQKLKALDVTEVSAQAIGTWLHSWAQNDLNKFAVYFWWLHSTCWPLEEVSKTQVGSPTVTSGLTECAKALNKQETATTPTSADVSPFFTDARTYEVVEDTCTTVGSQVTQTRTTYTLNATVFSCDVVSTGLADDLDDQTTGFELEPLIQNAADRISLSVALVLWNPENELSFRYTQGYKNWIDLAAHISDGAAGVAAKIQTRVDEMNAAITQLCQETINAGGPSSGIFNLTMVDSSCAQVNAVQVTRIAAWVSEQSGSAWVKNSLLDQWRRGEAGEFDIGPYRDGLQSGLELTTGCESPLFALTLDECSSITTENGTKYEVPREALGLWDISHDASFLSVEGYALWDSLASAVEAMDVAATQAAQTALAKFCGSAGASSIWEVWMERVFQWLQRWKSNDHLERDVLGHWLYASCPTTPTLIKEISKPDPQISTVSSCTDSYTATFSASLDDIQQLASRPITFFDADVVQEAALVRPNKRVDVDEAWTKCEQLATSSFTKTVGTRKSTKEYQACNLLSVLATPDVDPSKVTHLDAVFELNNSVPADIPLELAQEIWNSQSTFSLLDSTSFFEKWYQLIDQSTALTAVQNDLDTLIGSSTPSDLSAVQDYLMQWESCEAAATNVATLWISTNAASVDVDIHEEGDQRGFELFRNTAYRGTANSLVLPTLEQAKALWKTASVYSLVRNDHAVDDDELPTGFRAWEELYEGVDYESEHLISQYPLKNQVTRSSTMTHSLNNQKRAQLLTAMVTVTTLSEAQIQGIARWLFNWATSDSLRDFVLGQWATGESFRGDSTHSLDLASHLERLYDFQVPSGMDHDYFTASLPALVDASRVSLRKLWDVGSTGSLLDPASRIVWCMVAATDGDGNTRMPCAHLLDGYGVLKDNAFDEFVALVQPTIPDSPIVQATADLSALALSFLEKAIGMTSAHLQAVANWYRGVPEVSLFFQVYQLKEWSAAPAKPSQDPLQFGYGLAFVLPWNTAVPRTVSTNDLVANVAYLGASNGAFTVGKCTDSLVLLYTLWDPSNPASFLHSAGVSTWLSYARGEIDETELVGDANPTAKVIDDQSLSDTTVSCLCQLVGHWLKSWSSHPSARMFVEEFWIAPITQGVMSVDALLPSATDMAKAFPLGELDPSNQGDKNLFSVTDWWVAAARILFDIEEAVALVNPEEGFALWKTLLVSCFSSDRLTGKCEAPQALAESEVSKKQAMEVLSRILLDRIIDVSSELSDTSDEVLLAYTSSMLQLQVIPWLNALLDHTVLEQYILERVRATDGNEIIDQGPKSFLDLAAVQFVNGSVTGVNYTVLDASTGRIILEDNGTRSERYPRDGFAFDAANGIVVQQTSVFAPGFSELRAFCSESSQDRQFTYDADVTCSFGTEYSLSIIEIQALWAAFGFDDTTVWTWPKPTSSVSMSEGGAPLPSALPSTFRCALLLDAFLGQPFETTTECEALMAVVIKAYESNWTDQEKQQICIDRSGEAGVGEASVYLQVPGLGDINGKHVSFVHDVQAYLRYTATKFGYEPNILGLSPSPPRQEVALSSPVHYPTGGYVAALMVSQVLFASPPSDAGDAPKVTPLWANSTATERGASAFSLAVPLENNRALYSKSKSVVGRLLSVDNRTLMNAWGEDVELSAARVTDGSQFTTAVLTGLGENTAISIEFPPQKLYFYWRYVRRVAQIAFDSNTTRFGVPVMRYLVDWTRPARLPSGISAGATAPSTPSLNMSFLSDELPLVLQGSSASQSAPSVVDIDPLTGSVLHRRLVWQLSAQIGESANRQVLDVWHRDLAAGWLPIVWIEEETGVSVTAASSMTNRGPFTAKTLFILGIAGGSCAIAVGCALAYVSVRRARLVRMQRFHSIVPEGSATTAMNGDADVGKGPEDAGERGKTDEAAVAPAKVMQTMLDRTEGIASGNAADDNRTETTTRAWLHRAPE</sequence>
<dbReference type="EMBL" id="BSXW01000782">
    <property type="protein sequence ID" value="GMF29507.1"/>
    <property type="molecule type" value="Genomic_DNA"/>
</dbReference>
<dbReference type="GO" id="GO:0005044">
    <property type="term" value="F:scavenger receptor activity"/>
    <property type="evidence" value="ECO:0007669"/>
    <property type="project" value="TreeGrafter"/>
</dbReference>
<dbReference type="Pfam" id="PF01130">
    <property type="entry name" value="CD36"/>
    <property type="match status" value="1"/>
</dbReference>
<accession>A0A9W6X3Y7</accession>
<evidence type="ECO:0000313" key="10">
    <source>
        <dbReference type="Proteomes" id="UP001165083"/>
    </source>
</evidence>
<dbReference type="GO" id="GO:0016020">
    <property type="term" value="C:membrane"/>
    <property type="evidence" value="ECO:0007669"/>
    <property type="project" value="UniProtKB-SubCell"/>
</dbReference>
<evidence type="ECO:0000256" key="5">
    <source>
        <dbReference type="ARBA" id="ARBA00023136"/>
    </source>
</evidence>
<feature type="transmembrane region" description="Helical" evidence="8">
    <location>
        <begin position="2555"/>
        <end position="2578"/>
    </location>
</feature>
<dbReference type="PANTHER" id="PTHR11923">
    <property type="entry name" value="SCAVENGER RECEPTOR CLASS B TYPE-1 SR-B1"/>
    <property type="match status" value="1"/>
</dbReference>
<evidence type="ECO:0000256" key="8">
    <source>
        <dbReference type="SAM" id="Phobius"/>
    </source>
</evidence>
<comment type="subcellular location">
    <subcellularLocation>
        <location evidence="1">Membrane</location>
    </subcellularLocation>
</comment>
<evidence type="ECO:0000256" key="2">
    <source>
        <dbReference type="ARBA" id="ARBA00010532"/>
    </source>
</evidence>
<keyword evidence="6" id="KW-0325">Glycoprotein</keyword>
<comment type="caution">
    <text evidence="9">The sequence shown here is derived from an EMBL/GenBank/DDBJ whole genome shotgun (WGS) entry which is preliminary data.</text>
</comment>
<evidence type="ECO:0000256" key="6">
    <source>
        <dbReference type="ARBA" id="ARBA00023180"/>
    </source>
</evidence>
<dbReference type="PANTHER" id="PTHR11923:SF51">
    <property type="entry name" value="LYSOSOME MEMBRANE PROTEIN 2"/>
    <property type="match status" value="1"/>
</dbReference>
<evidence type="ECO:0000256" key="3">
    <source>
        <dbReference type="ARBA" id="ARBA00022692"/>
    </source>
</evidence>
<keyword evidence="5 8" id="KW-0472">Membrane</keyword>
<name>A0A9W6X3Y7_9STRA</name>
<evidence type="ECO:0000256" key="7">
    <source>
        <dbReference type="SAM" id="MobiDB-lite"/>
    </source>
</evidence>
<evidence type="ECO:0000313" key="9">
    <source>
        <dbReference type="EMBL" id="GMF29507.1"/>
    </source>
</evidence>
<feature type="compositionally biased region" description="Basic and acidic residues" evidence="7">
    <location>
        <begin position="2607"/>
        <end position="2623"/>
    </location>
</feature>
<comment type="similarity">
    <text evidence="2">Belongs to the CD36 family.</text>
</comment>
<evidence type="ECO:0000256" key="1">
    <source>
        <dbReference type="ARBA" id="ARBA00004370"/>
    </source>
</evidence>